<proteinExistence type="predicted"/>
<protein>
    <submittedName>
        <fullName evidence="1">Uncharacterized protein</fullName>
    </submittedName>
</protein>
<comment type="caution">
    <text evidence="1">The sequence shown here is derived from an EMBL/GenBank/DDBJ whole genome shotgun (WGS) entry which is preliminary data.</text>
</comment>
<sequence>MAASFIAAEAYGHGDVSKAARIRIDPAASYFVNGLRSTDPPRLAPRPIVSIAQVATVAPLNRTLPVLKRRSFKQQSEHYFLSKNRDSMILLWQSARCAKLPCRQPRSCHCTSCIRMECACMFQSCSPFAKAKHDGQHSSYESMNGIEGTCCPLCGTLIQWNIQMLDQHTR</sequence>
<organism evidence="1 2">
    <name type="scientific">Cylicocyclus nassatus</name>
    <name type="common">Nematode worm</name>
    <dbReference type="NCBI Taxonomy" id="53992"/>
    <lineage>
        <taxon>Eukaryota</taxon>
        <taxon>Metazoa</taxon>
        <taxon>Ecdysozoa</taxon>
        <taxon>Nematoda</taxon>
        <taxon>Chromadorea</taxon>
        <taxon>Rhabditida</taxon>
        <taxon>Rhabditina</taxon>
        <taxon>Rhabditomorpha</taxon>
        <taxon>Strongyloidea</taxon>
        <taxon>Strongylidae</taxon>
        <taxon>Cylicocyclus</taxon>
    </lineage>
</organism>
<dbReference type="EMBL" id="CATQJL010000316">
    <property type="protein sequence ID" value="CAJ0607920.1"/>
    <property type="molecule type" value="Genomic_DNA"/>
</dbReference>
<accession>A0AA36HCV8</accession>
<keyword evidence="2" id="KW-1185">Reference proteome</keyword>
<evidence type="ECO:0000313" key="2">
    <source>
        <dbReference type="Proteomes" id="UP001176961"/>
    </source>
</evidence>
<gene>
    <name evidence="1" type="ORF">CYNAS_LOCUS19903</name>
</gene>
<name>A0AA36HCV8_CYLNA</name>
<dbReference type="Proteomes" id="UP001176961">
    <property type="component" value="Unassembled WGS sequence"/>
</dbReference>
<dbReference type="AlphaFoldDB" id="A0AA36HCV8"/>
<reference evidence="1" key="1">
    <citation type="submission" date="2023-07" db="EMBL/GenBank/DDBJ databases">
        <authorList>
            <consortium name="CYATHOMIX"/>
        </authorList>
    </citation>
    <scope>NUCLEOTIDE SEQUENCE</scope>
    <source>
        <strain evidence="1">N/A</strain>
    </source>
</reference>
<evidence type="ECO:0000313" key="1">
    <source>
        <dbReference type="EMBL" id="CAJ0607920.1"/>
    </source>
</evidence>